<sequence length="115" mass="12742">MLESIVDVLLSTAIVFALAFGVLFLIYYFTSPIYTEYGDKRSRLCYSLLNSLYFSLVLAILFAVLPGLSNSYGVLVSLAVGLVIILITTAIQVYAVAALVRGGFLKMRQKTRKYK</sequence>
<dbReference type="eggNOG" id="arCOG11688">
    <property type="taxonomic scope" value="Archaea"/>
</dbReference>
<keyword evidence="1" id="KW-0472">Membrane</keyword>
<name>H8I999_METCZ</name>
<reference evidence="2 3" key="1">
    <citation type="journal article" date="2012" name="J. Bacteriol.">
        <title>Complete genome sequence of a thermophilic methanogen, Methanocella conradii HZ254, isolated from Chinese rice field soil.</title>
        <authorList>
            <person name="Lu Z."/>
            <person name="Lu Y."/>
        </authorList>
    </citation>
    <scope>NUCLEOTIDE SEQUENCE [LARGE SCALE GENOMIC DNA]</scope>
    <source>
        <strain evidence="3">DSM 24694 / JCM 17849 / CGMCC 1.5162 / HZ254</strain>
    </source>
</reference>
<dbReference type="KEGG" id="mez:Mtc_0753"/>
<dbReference type="AlphaFoldDB" id="H8I999"/>
<dbReference type="GeneID" id="11970648"/>
<proteinExistence type="predicted"/>
<dbReference type="RefSeq" id="WP_014405356.1">
    <property type="nucleotide sequence ID" value="NC_017034.1"/>
</dbReference>
<keyword evidence="1" id="KW-0812">Transmembrane</keyword>
<gene>
    <name evidence="2" type="ordered locus">Mtc_0753</name>
</gene>
<evidence type="ECO:0000313" key="2">
    <source>
        <dbReference type="EMBL" id="AFC99517.1"/>
    </source>
</evidence>
<organism evidence="2 3">
    <name type="scientific">Methanocella conradii (strain DSM 24694 / JCM 17849 / CGMCC 1.5162 / HZ254)</name>
    <dbReference type="NCBI Taxonomy" id="1041930"/>
    <lineage>
        <taxon>Archaea</taxon>
        <taxon>Methanobacteriati</taxon>
        <taxon>Methanobacteriota</taxon>
        <taxon>Stenosarchaea group</taxon>
        <taxon>Methanomicrobia</taxon>
        <taxon>Methanocellales</taxon>
        <taxon>Methanocellaceae</taxon>
        <taxon>Methanocella</taxon>
    </lineage>
</organism>
<feature type="transmembrane region" description="Helical" evidence="1">
    <location>
        <begin position="48"/>
        <end position="68"/>
    </location>
</feature>
<keyword evidence="3" id="KW-1185">Reference proteome</keyword>
<dbReference type="STRING" id="1041930.Mtc_0753"/>
<protein>
    <submittedName>
        <fullName evidence="2">Uncharacterized protein</fullName>
    </submittedName>
</protein>
<accession>H8I999</accession>
<dbReference type="Proteomes" id="UP000005233">
    <property type="component" value="Chromosome"/>
</dbReference>
<evidence type="ECO:0000313" key="3">
    <source>
        <dbReference type="Proteomes" id="UP000005233"/>
    </source>
</evidence>
<dbReference type="HOGENOM" id="CLU_2103491_0_0_2"/>
<feature type="transmembrane region" description="Helical" evidence="1">
    <location>
        <begin position="6"/>
        <end position="28"/>
    </location>
</feature>
<keyword evidence="1" id="KW-1133">Transmembrane helix</keyword>
<feature type="transmembrane region" description="Helical" evidence="1">
    <location>
        <begin position="74"/>
        <end position="100"/>
    </location>
</feature>
<dbReference type="OrthoDB" id="379876at2157"/>
<dbReference type="EMBL" id="CP003243">
    <property type="protein sequence ID" value="AFC99517.1"/>
    <property type="molecule type" value="Genomic_DNA"/>
</dbReference>
<evidence type="ECO:0000256" key="1">
    <source>
        <dbReference type="SAM" id="Phobius"/>
    </source>
</evidence>